<protein>
    <submittedName>
        <fullName evidence="3">Uncharacterized protein</fullName>
    </submittedName>
</protein>
<feature type="region of interest" description="Disordered" evidence="1">
    <location>
        <begin position="80"/>
        <end position="121"/>
    </location>
</feature>
<evidence type="ECO:0000256" key="1">
    <source>
        <dbReference type="SAM" id="MobiDB-lite"/>
    </source>
</evidence>
<comment type="caution">
    <text evidence="3">The sequence shown here is derived from an EMBL/GenBank/DDBJ whole genome shotgun (WGS) entry which is preliminary data.</text>
</comment>
<name>A0A9P5BV67_9PLEO</name>
<keyword evidence="2" id="KW-0472">Membrane</keyword>
<dbReference type="PANTHER" id="PTHR38848">
    <property type="entry name" value="G-PROTEIN COUPLED RECEPTORS FAMILY 3 PROFILE DOMAIN-CONTAINING PROTEIN"/>
    <property type="match status" value="1"/>
</dbReference>
<evidence type="ECO:0000313" key="3">
    <source>
        <dbReference type="EMBL" id="KAF3032029.1"/>
    </source>
</evidence>
<evidence type="ECO:0000256" key="2">
    <source>
        <dbReference type="SAM" id="Phobius"/>
    </source>
</evidence>
<dbReference type="EMBL" id="SWKV01000113">
    <property type="protein sequence ID" value="KAF3032029.1"/>
    <property type="molecule type" value="Genomic_DNA"/>
</dbReference>
<reference evidence="3" key="1">
    <citation type="submission" date="2019-04" db="EMBL/GenBank/DDBJ databases">
        <title>Sequencing of skin fungus with MAO and IRED activity.</title>
        <authorList>
            <person name="Marsaioli A.J."/>
            <person name="Bonatto J.M.C."/>
            <person name="Reis Junior O."/>
        </authorList>
    </citation>
    <scope>NUCLEOTIDE SEQUENCE</scope>
    <source>
        <strain evidence="3">28M1</strain>
    </source>
</reference>
<dbReference type="Proteomes" id="UP000758155">
    <property type="component" value="Unassembled WGS sequence"/>
</dbReference>
<feature type="transmembrane region" description="Helical" evidence="2">
    <location>
        <begin position="326"/>
        <end position="346"/>
    </location>
</feature>
<evidence type="ECO:0000313" key="4">
    <source>
        <dbReference type="Proteomes" id="UP000758155"/>
    </source>
</evidence>
<feature type="transmembrane region" description="Helical" evidence="2">
    <location>
        <begin position="287"/>
        <end position="306"/>
    </location>
</feature>
<keyword evidence="2" id="KW-1133">Transmembrane helix</keyword>
<dbReference type="OrthoDB" id="3210850at2759"/>
<accession>A0A9P5BV67</accession>
<sequence>MNLLVKNLKEGKITSIKWGQINDPRKGLDTSKDPAQLAKQENEAILVQQDAEVAAMDNKGQFDPRNYSVYNAFNERKVQREREEDEQRRVEAAERKSRITGKSTKKKKVADEDGVPPLPDIPRKGFGKSILKFGKRSNKPDASKWAELSLQVVAGFESISPGANLEFFQGFPLSSTAMVFLQLNNMFVAAYPVEKVVNMARDDAPAVTLGEHADHRTIIVVLCMCYAFLLALAQGYRAGRMAGQKTSARFSDMLVFAQGFVSTAFVFAVGINNAGLGLSTDRQCHSAIRVCIAMYGAAKIALYLFLLERVHIVRAPFIERVKDPVWVFGAILTVVGWAAITAYDCIGYARDELADRAFDNGNDRRIAADQQFRPQLLVHGTRTSAKRLLDMLMPIAQRFQYRVVSHFHHAQDWPTQPDRLASNRFEDLQQKCFRYQAAL</sequence>
<keyword evidence="2" id="KW-0812">Transmembrane</keyword>
<gene>
    <name evidence="3" type="ORF">E8E12_002261</name>
</gene>
<dbReference type="PANTHER" id="PTHR38848:SF3">
    <property type="entry name" value="G-PROTEIN COUPLED RECEPTORS FAMILY 3 PROFILE DOMAIN-CONTAINING PROTEIN"/>
    <property type="match status" value="1"/>
</dbReference>
<keyword evidence="4" id="KW-1185">Reference proteome</keyword>
<proteinExistence type="predicted"/>
<feature type="transmembrane region" description="Helical" evidence="2">
    <location>
        <begin position="218"/>
        <end position="236"/>
    </location>
</feature>
<dbReference type="AlphaFoldDB" id="A0A9P5BV67"/>
<feature type="compositionally biased region" description="Basic and acidic residues" evidence="1">
    <location>
        <begin position="80"/>
        <end position="97"/>
    </location>
</feature>
<organism evidence="3 4">
    <name type="scientific">Didymella heteroderae</name>
    <dbReference type="NCBI Taxonomy" id="1769908"/>
    <lineage>
        <taxon>Eukaryota</taxon>
        <taxon>Fungi</taxon>
        <taxon>Dikarya</taxon>
        <taxon>Ascomycota</taxon>
        <taxon>Pezizomycotina</taxon>
        <taxon>Dothideomycetes</taxon>
        <taxon>Pleosporomycetidae</taxon>
        <taxon>Pleosporales</taxon>
        <taxon>Pleosporineae</taxon>
        <taxon>Didymellaceae</taxon>
        <taxon>Didymella</taxon>
    </lineage>
</organism>
<feature type="transmembrane region" description="Helical" evidence="2">
    <location>
        <begin position="256"/>
        <end position="275"/>
    </location>
</feature>